<organism evidence="1 2">
    <name type="scientific">Alteromonas australica</name>
    <dbReference type="NCBI Taxonomy" id="589873"/>
    <lineage>
        <taxon>Bacteria</taxon>
        <taxon>Pseudomonadati</taxon>
        <taxon>Pseudomonadota</taxon>
        <taxon>Gammaproteobacteria</taxon>
        <taxon>Alteromonadales</taxon>
        <taxon>Alteromonadaceae</taxon>
        <taxon>Alteromonas/Salinimonas group</taxon>
        <taxon>Alteromonas</taxon>
    </lineage>
</organism>
<reference evidence="1 2" key="1">
    <citation type="submission" date="2014-06" db="EMBL/GenBank/DDBJ databases">
        <title>Genomes of Alteromonas australica, a world apart.</title>
        <authorList>
            <person name="Gonzaga A."/>
            <person name="Lopez-Perez M."/>
            <person name="Rodriguez-Valera F."/>
        </authorList>
    </citation>
    <scope>NUCLEOTIDE SEQUENCE [LARGE SCALE GENOMIC DNA]</scope>
    <source>
        <strain evidence="1 2">H 17</strain>
    </source>
</reference>
<dbReference type="GO" id="GO:0002143">
    <property type="term" value="P:tRNA wobble position uridine thiolation"/>
    <property type="evidence" value="ECO:0007669"/>
    <property type="project" value="InterPro"/>
</dbReference>
<dbReference type="GO" id="GO:0005737">
    <property type="term" value="C:cytoplasm"/>
    <property type="evidence" value="ECO:0007669"/>
    <property type="project" value="InterPro"/>
</dbReference>
<protein>
    <recommendedName>
        <fullName evidence="3">Sulfurtransferase complex subunit TusB</fullName>
    </recommendedName>
</protein>
<keyword evidence="2" id="KW-1185">Reference proteome</keyword>
<sequence>MLINITQAKLDTRQKTLITAALLHNATTSIVFSGDGAYAHVVEQAFLAECVSKSNAESVLHVHVIKEDATARGVTLSQAVNPLDYQGFAALTSTFNQMVTF</sequence>
<dbReference type="GeneID" id="78255321"/>
<proteinExistence type="predicted"/>
<dbReference type="Proteomes" id="UP000056090">
    <property type="component" value="Chromosome"/>
</dbReference>
<dbReference type="Pfam" id="PF04077">
    <property type="entry name" value="DsrH"/>
    <property type="match status" value="1"/>
</dbReference>
<dbReference type="InterPro" id="IPR027396">
    <property type="entry name" value="DsrEFH-like"/>
</dbReference>
<name>A0A075P240_9ALTE</name>
<dbReference type="AlphaFoldDB" id="A0A075P240"/>
<gene>
    <name evidence="1" type="ORF">EP13_10430</name>
</gene>
<dbReference type="InterPro" id="IPR007215">
    <property type="entry name" value="Sulphur_relay_TusB/DsrH"/>
</dbReference>
<evidence type="ECO:0000313" key="1">
    <source>
        <dbReference type="EMBL" id="AIF99060.1"/>
    </source>
</evidence>
<dbReference type="SUPFAM" id="SSF75169">
    <property type="entry name" value="DsrEFH-like"/>
    <property type="match status" value="1"/>
</dbReference>
<dbReference type="EMBL" id="CP008849">
    <property type="protein sequence ID" value="AIF99060.1"/>
    <property type="molecule type" value="Genomic_DNA"/>
</dbReference>
<dbReference type="Gene3D" id="3.40.1260.10">
    <property type="entry name" value="DsrEFH-like"/>
    <property type="match status" value="1"/>
</dbReference>
<accession>A0A075P240</accession>
<dbReference type="KEGG" id="aal:EP13_10430"/>
<dbReference type="RefSeq" id="WP_044057198.1">
    <property type="nucleotide sequence ID" value="NZ_CBCSKJ010000001.1"/>
</dbReference>
<evidence type="ECO:0000313" key="2">
    <source>
        <dbReference type="Proteomes" id="UP000056090"/>
    </source>
</evidence>
<evidence type="ECO:0008006" key="3">
    <source>
        <dbReference type="Google" id="ProtNLM"/>
    </source>
</evidence>